<dbReference type="AlphaFoldDB" id="A0A1Y5RVJ6"/>
<organism evidence="1 2">
    <name type="scientific">Pacificibacter marinus</name>
    <dbReference type="NCBI Taxonomy" id="658057"/>
    <lineage>
        <taxon>Bacteria</taxon>
        <taxon>Pseudomonadati</taxon>
        <taxon>Pseudomonadota</taxon>
        <taxon>Alphaproteobacteria</taxon>
        <taxon>Rhodobacterales</taxon>
        <taxon>Roseobacteraceae</taxon>
        <taxon>Pacificibacter</taxon>
    </lineage>
</organism>
<evidence type="ECO:0000313" key="2">
    <source>
        <dbReference type="Proteomes" id="UP000193307"/>
    </source>
</evidence>
<protein>
    <submittedName>
        <fullName evidence="1">Uncharacterized protein</fullName>
    </submittedName>
</protein>
<reference evidence="1 2" key="1">
    <citation type="submission" date="2017-03" db="EMBL/GenBank/DDBJ databases">
        <authorList>
            <person name="Afonso C.L."/>
            <person name="Miller P.J."/>
            <person name="Scott M.A."/>
            <person name="Spackman E."/>
            <person name="Goraichik I."/>
            <person name="Dimitrov K.M."/>
            <person name="Suarez D.L."/>
            <person name="Swayne D.E."/>
        </authorList>
    </citation>
    <scope>NUCLEOTIDE SEQUENCE [LARGE SCALE GENOMIC DNA]</scope>
    <source>
        <strain evidence="1 2">CECT 7971</strain>
    </source>
</reference>
<dbReference type="EMBL" id="FWFW01000002">
    <property type="protein sequence ID" value="SLN26177.1"/>
    <property type="molecule type" value="Genomic_DNA"/>
</dbReference>
<proteinExistence type="predicted"/>
<name>A0A1Y5RVJ6_9RHOB</name>
<sequence>MTLQSSVGDDYGPKEILGSANRNLERSIASLDAVMCRLESGDLSVGPDIQRAIVEMRKTQDTALRERQKVDDDRRKLDLATSDSAIDFDAARASILDSLDRVRRSCGTNPVLG</sequence>
<keyword evidence="2" id="KW-1185">Reference proteome</keyword>
<dbReference type="Proteomes" id="UP000193307">
    <property type="component" value="Unassembled WGS sequence"/>
</dbReference>
<accession>A0A1Y5RVJ6</accession>
<gene>
    <name evidence="1" type="ORF">PAM7971_00988</name>
</gene>
<evidence type="ECO:0000313" key="1">
    <source>
        <dbReference type="EMBL" id="SLN26177.1"/>
    </source>
</evidence>